<evidence type="ECO:0000256" key="4">
    <source>
        <dbReference type="ARBA" id="ARBA00012943"/>
    </source>
</evidence>
<evidence type="ECO:0000256" key="6">
    <source>
        <dbReference type="ARBA" id="ARBA00022475"/>
    </source>
</evidence>
<evidence type="ECO:0000256" key="9">
    <source>
        <dbReference type="ARBA" id="ARBA00022857"/>
    </source>
</evidence>
<reference evidence="18" key="1">
    <citation type="submission" date="2020-02" db="EMBL/GenBank/DDBJ databases">
        <authorList>
            <person name="Meier V. D."/>
        </authorList>
    </citation>
    <scope>NUCLEOTIDE SEQUENCE</scope>
    <source>
        <strain evidence="18">AVDCRST_MAG14</strain>
    </source>
</reference>
<feature type="transmembrane region" description="Helical" evidence="16">
    <location>
        <begin position="35"/>
        <end position="51"/>
    </location>
</feature>
<keyword evidence="6 15" id="KW-1003">Cell membrane</keyword>
<comment type="subcellular location">
    <subcellularLocation>
        <location evidence="2">Cell inner membrane</location>
        <topology evidence="2">Multi-pass membrane protein</topology>
    </subcellularLocation>
</comment>
<gene>
    <name evidence="18" type="ORF">AVDCRST_MAG14-1321</name>
</gene>
<feature type="transmembrane region" description="Helical" evidence="16">
    <location>
        <begin position="89"/>
        <end position="109"/>
    </location>
</feature>
<evidence type="ECO:0000256" key="11">
    <source>
        <dbReference type="ARBA" id="ARBA00022989"/>
    </source>
</evidence>
<organism evidence="18">
    <name type="scientific">uncultured Rubrobacteraceae bacterium</name>
    <dbReference type="NCBI Taxonomy" id="349277"/>
    <lineage>
        <taxon>Bacteria</taxon>
        <taxon>Bacillati</taxon>
        <taxon>Actinomycetota</taxon>
        <taxon>Rubrobacteria</taxon>
        <taxon>Rubrobacterales</taxon>
        <taxon>Rubrobacteraceae</taxon>
        <taxon>environmental samples</taxon>
    </lineage>
</organism>
<comment type="similarity">
    <text evidence="3 15">Belongs to the PNT beta subunit family.</text>
</comment>
<name>A0A6J4QTC1_9ACTN</name>
<sequence>MQVATFLAYLVAAVLFVVGIRRLRKPETARSGNTIAAFGMLIALAATFLVIDTNATSVWLLIGGGVLLGGVVGAVSAQRVPMTGMPQMVAAFNGVGGGCIALVALSEFYQGRAETWVAASAGLLTIIIGSVSFAGSIVAFSKLQEIAFTGSVAFPLQQVVNALIFLGVLLLSANVFLDGALAEAVGIPFLSPLISLYILLAASLLLGVLFVIPIGGADMPIVISLLNAFTGLAAAASGFVLENYALLIAGTLVGASGTILTRQMSSALGRPLGKIIFAGIAATGGKQEEDDEEREVNDVSAEDVGSYLKEEANKIVIVPGYGLAVAQAQSPMYELMETLESDGKEVLFGIHPVAGRMPGHMNVLLTEAGVPYAKLYDLEDINPEFEETDAVIIVGANDVVNPAANDEEKDSPISGMPILEVENAKRVIFIKRSLSPGFAGVDNPLFYDTDKTMMLFTDAKQGLQEVTEAVKNA</sequence>
<dbReference type="GO" id="GO:0008750">
    <property type="term" value="F:proton-translocating NAD(P)+ transhydrogenase activity"/>
    <property type="evidence" value="ECO:0007669"/>
    <property type="project" value="UniProtKB-EC"/>
</dbReference>
<feature type="transmembrane region" description="Helical" evidence="16">
    <location>
        <begin position="189"/>
        <end position="212"/>
    </location>
</feature>
<keyword evidence="7 15" id="KW-0997">Cell inner membrane</keyword>
<keyword evidence="11 16" id="KW-1133">Transmembrane helix</keyword>
<dbReference type="Gene3D" id="3.40.50.1220">
    <property type="entry name" value="TPP-binding domain"/>
    <property type="match status" value="1"/>
</dbReference>
<evidence type="ECO:0000256" key="7">
    <source>
        <dbReference type="ARBA" id="ARBA00022519"/>
    </source>
</evidence>
<evidence type="ECO:0000256" key="15">
    <source>
        <dbReference type="PIRNR" id="PIRNR000204"/>
    </source>
</evidence>
<evidence type="ECO:0000256" key="12">
    <source>
        <dbReference type="ARBA" id="ARBA00023027"/>
    </source>
</evidence>
<feature type="transmembrane region" description="Helical" evidence="16">
    <location>
        <begin position="152"/>
        <end position="177"/>
    </location>
</feature>
<feature type="transmembrane region" description="Helical" evidence="16">
    <location>
        <begin position="115"/>
        <end position="140"/>
    </location>
</feature>
<keyword evidence="10 15" id="KW-1278">Translocase</keyword>
<dbReference type="Pfam" id="PF02233">
    <property type="entry name" value="PNTB"/>
    <property type="match status" value="1"/>
</dbReference>
<dbReference type="EMBL" id="CADCVG010000055">
    <property type="protein sequence ID" value="CAA9454066.1"/>
    <property type="molecule type" value="Genomic_DNA"/>
</dbReference>
<proteinExistence type="inferred from homology"/>
<evidence type="ECO:0000259" key="17">
    <source>
        <dbReference type="Pfam" id="PF02233"/>
    </source>
</evidence>
<feature type="transmembrane region" description="Helical" evidence="16">
    <location>
        <begin position="6"/>
        <end position="23"/>
    </location>
</feature>
<evidence type="ECO:0000256" key="2">
    <source>
        <dbReference type="ARBA" id="ARBA00004429"/>
    </source>
</evidence>
<feature type="domain" description="NADP transhydrogenase beta-like" evidence="17">
    <location>
        <begin position="7"/>
        <end position="468"/>
    </location>
</feature>
<dbReference type="InterPro" id="IPR029035">
    <property type="entry name" value="DHS-like_NAD/FAD-binding_dom"/>
</dbReference>
<keyword evidence="12 15" id="KW-0520">NAD</keyword>
<evidence type="ECO:0000256" key="8">
    <source>
        <dbReference type="ARBA" id="ARBA00022692"/>
    </source>
</evidence>
<dbReference type="PANTHER" id="PTHR44758">
    <property type="entry name" value="NAD(P) TRANSHYDROGENASE SUBUNIT BETA"/>
    <property type="match status" value="1"/>
</dbReference>
<keyword evidence="18" id="KW-0560">Oxidoreductase</keyword>
<dbReference type="PIRSF" id="PIRSF000204">
    <property type="entry name" value="PNTB"/>
    <property type="match status" value="1"/>
</dbReference>
<evidence type="ECO:0000256" key="1">
    <source>
        <dbReference type="ARBA" id="ARBA00003943"/>
    </source>
</evidence>
<dbReference type="PANTHER" id="PTHR44758:SF1">
    <property type="entry name" value="NAD(P) TRANSHYDROGENASE SUBUNIT BETA"/>
    <property type="match status" value="1"/>
</dbReference>
<feature type="transmembrane region" description="Helical" evidence="16">
    <location>
        <begin position="57"/>
        <end position="77"/>
    </location>
</feature>
<evidence type="ECO:0000256" key="3">
    <source>
        <dbReference type="ARBA" id="ARBA00007919"/>
    </source>
</evidence>
<evidence type="ECO:0000313" key="18">
    <source>
        <dbReference type="EMBL" id="CAA9454066.1"/>
    </source>
</evidence>
<dbReference type="EC" id="7.1.1.1" evidence="4 15"/>
<keyword evidence="13 15" id="KW-0472">Membrane</keyword>
<evidence type="ECO:0000256" key="5">
    <source>
        <dbReference type="ARBA" id="ARBA00014581"/>
    </source>
</evidence>
<evidence type="ECO:0000256" key="14">
    <source>
        <dbReference type="ARBA" id="ARBA00048202"/>
    </source>
</evidence>
<comment type="function">
    <text evidence="1 15">The transhydrogenation between NADH and NADP is coupled to respiration and ATP hydrolysis and functions as a proton pump across the membrane.</text>
</comment>
<evidence type="ECO:0000256" key="10">
    <source>
        <dbReference type="ARBA" id="ARBA00022967"/>
    </source>
</evidence>
<dbReference type="GO" id="GO:0005886">
    <property type="term" value="C:plasma membrane"/>
    <property type="evidence" value="ECO:0007669"/>
    <property type="project" value="UniProtKB-SubCell"/>
</dbReference>
<protein>
    <recommendedName>
        <fullName evidence="5 15">NAD(P) transhydrogenase subunit beta</fullName>
        <ecNumber evidence="4 15">7.1.1.1</ecNumber>
    </recommendedName>
    <alternativeName>
        <fullName evidence="15">Nicotinamide nucleotide transhydrogenase subunit beta</fullName>
    </alternativeName>
</protein>
<dbReference type="SUPFAM" id="SSF52467">
    <property type="entry name" value="DHS-like NAD/FAD-binding domain"/>
    <property type="match status" value="1"/>
</dbReference>
<dbReference type="GO" id="GO:0016491">
    <property type="term" value="F:oxidoreductase activity"/>
    <property type="evidence" value="ECO:0007669"/>
    <property type="project" value="UniProtKB-KW"/>
</dbReference>
<dbReference type="GO" id="GO:0050661">
    <property type="term" value="F:NADP binding"/>
    <property type="evidence" value="ECO:0007669"/>
    <property type="project" value="InterPro"/>
</dbReference>
<feature type="transmembrane region" description="Helical" evidence="16">
    <location>
        <begin position="219"/>
        <end position="238"/>
    </location>
</feature>
<evidence type="ECO:0000256" key="16">
    <source>
        <dbReference type="SAM" id="Phobius"/>
    </source>
</evidence>
<dbReference type="AlphaFoldDB" id="A0A6J4QTC1"/>
<dbReference type="InterPro" id="IPR034300">
    <property type="entry name" value="PNTB-like"/>
</dbReference>
<comment type="catalytic activity">
    <reaction evidence="14 15">
        <text>NAD(+) + NADPH + H(+)(in) = NADH + NADP(+) + H(+)(out)</text>
        <dbReference type="Rhea" id="RHEA:47992"/>
        <dbReference type="ChEBI" id="CHEBI:15378"/>
        <dbReference type="ChEBI" id="CHEBI:57540"/>
        <dbReference type="ChEBI" id="CHEBI:57783"/>
        <dbReference type="ChEBI" id="CHEBI:57945"/>
        <dbReference type="ChEBI" id="CHEBI:58349"/>
        <dbReference type="EC" id="7.1.1.1"/>
    </reaction>
</comment>
<evidence type="ECO:0000256" key="13">
    <source>
        <dbReference type="ARBA" id="ARBA00023136"/>
    </source>
</evidence>
<accession>A0A6J4QTC1</accession>
<keyword evidence="9 15" id="KW-0521">NADP</keyword>
<dbReference type="InterPro" id="IPR012136">
    <property type="entry name" value="NADH_DH_b"/>
</dbReference>
<keyword evidence="8 16" id="KW-0812">Transmembrane</keyword>